<dbReference type="InterPro" id="IPR000073">
    <property type="entry name" value="AB_hydrolase_1"/>
</dbReference>
<dbReference type="SUPFAM" id="SSF53474">
    <property type="entry name" value="alpha/beta-Hydrolases"/>
    <property type="match status" value="1"/>
</dbReference>
<accession>A0A9D2A8K6</accession>
<dbReference type="Proteomes" id="UP000824151">
    <property type="component" value="Unassembled WGS sequence"/>
</dbReference>
<name>A0A9D2A8K6_9MICC</name>
<dbReference type="PANTHER" id="PTHR43329">
    <property type="entry name" value="EPOXIDE HYDROLASE"/>
    <property type="match status" value="1"/>
</dbReference>
<dbReference type="InterPro" id="IPR029058">
    <property type="entry name" value="AB_hydrolase_fold"/>
</dbReference>
<dbReference type="Gene3D" id="3.40.50.1820">
    <property type="entry name" value="alpha/beta hydrolase"/>
    <property type="match status" value="1"/>
</dbReference>
<evidence type="ECO:0000313" key="4">
    <source>
        <dbReference type="Proteomes" id="UP000824151"/>
    </source>
</evidence>
<dbReference type="AlphaFoldDB" id="A0A9D2A8K6"/>
<sequence length="364" mass="39511">MTISTTSQPYSGAPFDNASVAARLAELPTTADAEALTVSTDQGEFTAFRATPAHPDPDLGDAILLHGWPEYASCWEKTAALLLEQGMGVFAYDQRGYSPGIRPDSVGEYTIARLVADLDEVSRAAGLERFHLVGHDWGGLVAWPFAANHPQRLHTCTVVSTPHPRALGKQLKTDDDQYERMGYMRSIQDHPEGVARTLLRDDAKKLVDLYGGAVPDDLAASYVARFSEPGAFLSVLKYYQAMDGRDRTPSTPVTVPTSLVWGSEDIAFSRTTAELSARYVDGPYRFVPLEGASHWLPESHPNDIATTVISQAREHAADQWRAVRLPTVLASATGPELALPTLLRSHAQGCGRTTAPTGKQSQPD</sequence>
<dbReference type="PRINTS" id="PR00412">
    <property type="entry name" value="EPOXHYDRLASE"/>
</dbReference>
<dbReference type="EMBL" id="DXGD01000305">
    <property type="protein sequence ID" value="HIX00115.1"/>
    <property type="molecule type" value="Genomic_DNA"/>
</dbReference>
<keyword evidence="1 3" id="KW-0378">Hydrolase</keyword>
<organism evidence="3 4">
    <name type="scientific">Candidatus Nesterenkonia stercoripullorum</name>
    <dbReference type="NCBI Taxonomy" id="2838701"/>
    <lineage>
        <taxon>Bacteria</taxon>
        <taxon>Bacillati</taxon>
        <taxon>Actinomycetota</taxon>
        <taxon>Actinomycetes</taxon>
        <taxon>Micrococcales</taxon>
        <taxon>Micrococcaceae</taxon>
        <taxon>Nesterenkonia</taxon>
    </lineage>
</organism>
<comment type="caution">
    <text evidence="3">The sequence shown here is derived from an EMBL/GenBank/DDBJ whole genome shotgun (WGS) entry which is preliminary data.</text>
</comment>
<dbReference type="InterPro" id="IPR000639">
    <property type="entry name" value="Epox_hydrolase-like"/>
</dbReference>
<proteinExistence type="predicted"/>
<feature type="domain" description="AB hydrolase-1" evidence="2">
    <location>
        <begin position="63"/>
        <end position="180"/>
    </location>
</feature>
<dbReference type="GO" id="GO:0016787">
    <property type="term" value="F:hydrolase activity"/>
    <property type="evidence" value="ECO:0007669"/>
    <property type="project" value="UniProtKB-KW"/>
</dbReference>
<reference evidence="3" key="2">
    <citation type="submission" date="2021-04" db="EMBL/GenBank/DDBJ databases">
        <authorList>
            <person name="Gilroy R."/>
        </authorList>
    </citation>
    <scope>NUCLEOTIDE SEQUENCE</scope>
    <source>
        <strain evidence="3">ChiHejej3B27-3195</strain>
    </source>
</reference>
<protein>
    <submittedName>
        <fullName evidence="3">Alpha/beta hydrolase</fullName>
    </submittedName>
</protein>
<evidence type="ECO:0000259" key="2">
    <source>
        <dbReference type="Pfam" id="PF00561"/>
    </source>
</evidence>
<reference evidence="3" key="1">
    <citation type="journal article" date="2021" name="PeerJ">
        <title>Extensive microbial diversity within the chicken gut microbiome revealed by metagenomics and culture.</title>
        <authorList>
            <person name="Gilroy R."/>
            <person name="Ravi A."/>
            <person name="Getino M."/>
            <person name="Pursley I."/>
            <person name="Horton D.L."/>
            <person name="Alikhan N.F."/>
            <person name="Baker D."/>
            <person name="Gharbi K."/>
            <person name="Hall N."/>
            <person name="Watson M."/>
            <person name="Adriaenssens E.M."/>
            <person name="Foster-Nyarko E."/>
            <person name="Jarju S."/>
            <person name="Secka A."/>
            <person name="Antonio M."/>
            <person name="Oren A."/>
            <person name="Chaudhuri R.R."/>
            <person name="La Ragione R."/>
            <person name="Hildebrand F."/>
            <person name="Pallen M.J."/>
        </authorList>
    </citation>
    <scope>NUCLEOTIDE SEQUENCE</scope>
    <source>
        <strain evidence="3">ChiHejej3B27-3195</strain>
    </source>
</reference>
<dbReference type="Pfam" id="PF00561">
    <property type="entry name" value="Abhydrolase_1"/>
    <property type="match status" value="1"/>
</dbReference>
<gene>
    <name evidence="3" type="ORF">H9871_08215</name>
</gene>
<evidence type="ECO:0000256" key="1">
    <source>
        <dbReference type="ARBA" id="ARBA00022801"/>
    </source>
</evidence>
<evidence type="ECO:0000313" key="3">
    <source>
        <dbReference type="EMBL" id="HIX00115.1"/>
    </source>
</evidence>